<protein>
    <submittedName>
        <fullName evidence="1">Uncharacterized protein</fullName>
    </submittedName>
</protein>
<dbReference type="AlphaFoldDB" id="A0A1R3HNC3"/>
<gene>
    <name evidence="1" type="ORF">COLO4_28019</name>
</gene>
<name>A0A1R3HNC3_9ROSI</name>
<evidence type="ECO:0000313" key="1">
    <source>
        <dbReference type="EMBL" id="OMO71813.1"/>
    </source>
</evidence>
<sequence length="45" mass="5071">MAGEKTVSRDPWRRSVIIKEDMEAISNLDKSVKQRNQGSVNPVTV</sequence>
<dbReference type="Proteomes" id="UP000187203">
    <property type="component" value="Unassembled WGS sequence"/>
</dbReference>
<reference evidence="2" key="1">
    <citation type="submission" date="2013-09" db="EMBL/GenBank/DDBJ databases">
        <title>Corchorus olitorius genome sequencing.</title>
        <authorList>
            <person name="Alam M."/>
            <person name="Haque M.S."/>
            <person name="Islam M.S."/>
            <person name="Emdad E.M."/>
            <person name="Islam M.M."/>
            <person name="Ahmed B."/>
            <person name="Halim A."/>
            <person name="Hossen Q.M.M."/>
            <person name="Hossain M.Z."/>
            <person name="Ahmed R."/>
            <person name="Khan M.M."/>
            <person name="Islam R."/>
            <person name="Rashid M.M."/>
            <person name="Khan S.A."/>
            <person name="Rahman M.S."/>
            <person name="Alam M."/>
            <person name="Yahiya A.S."/>
            <person name="Khan M.S."/>
            <person name="Azam M.S."/>
            <person name="Haque T."/>
            <person name="Lashkar M.Z.H."/>
            <person name="Akhand A.I."/>
            <person name="Morshed G."/>
            <person name="Roy S."/>
            <person name="Uddin K.S."/>
            <person name="Rabeya T."/>
            <person name="Hossain A.S."/>
            <person name="Chowdhury A."/>
            <person name="Snigdha A.R."/>
            <person name="Mortoza M.S."/>
            <person name="Matin S.A."/>
            <person name="Hoque S.M.E."/>
            <person name="Islam M.K."/>
            <person name="Roy D.K."/>
            <person name="Haider R."/>
            <person name="Moosa M.M."/>
            <person name="Elias S.M."/>
            <person name="Hasan A.M."/>
            <person name="Jahan S."/>
            <person name="Shafiuddin M."/>
            <person name="Mahmood N."/>
            <person name="Shommy N.S."/>
        </authorList>
    </citation>
    <scope>NUCLEOTIDE SEQUENCE [LARGE SCALE GENOMIC DNA]</scope>
    <source>
        <strain evidence="2">cv. O-4</strain>
    </source>
</reference>
<accession>A0A1R3HNC3</accession>
<dbReference type="EMBL" id="AWUE01019731">
    <property type="protein sequence ID" value="OMO71813.1"/>
    <property type="molecule type" value="Genomic_DNA"/>
</dbReference>
<proteinExistence type="predicted"/>
<evidence type="ECO:0000313" key="2">
    <source>
        <dbReference type="Proteomes" id="UP000187203"/>
    </source>
</evidence>
<organism evidence="1 2">
    <name type="scientific">Corchorus olitorius</name>
    <dbReference type="NCBI Taxonomy" id="93759"/>
    <lineage>
        <taxon>Eukaryota</taxon>
        <taxon>Viridiplantae</taxon>
        <taxon>Streptophyta</taxon>
        <taxon>Embryophyta</taxon>
        <taxon>Tracheophyta</taxon>
        <taxon>Spermatophyta</taxon>
        <taxon>Magnoliopsida</taxon>
        <taxon>eudicotyledons</taxon>
        <taxon>Gunneridae</taxon>
        <taxon>Pentapetalae</taxon>
        <taxon>rosids</taxon>
        <taxon>malvids</taxon>
        <taxon>Malvales</taxon>
        <taxon>Malvaceae</taxon>
        <taxon>Grewioideae</taxon>
        <taxon>Apeibeae</taxon>
        <taxon>Corchorus</taxon>
    </lineage>
</organism>
<comment type="caution">
    <text evidence="1">The sequence shown here is derived from an EMBL/GenBank/DDBJ whole genome shotgun (WGS) entry which is preliminary data.</text>
</comment>
<keyword evidence="2" id="KW-1185">Reference proteome</keyword>